<dbReference type="AlphaFoldDB" id="A0AAP8TUE8"/>
<protein>
    <submittedName>
        <fullName evidence="1">Uncharacterized protein</fullName>
    </submittedName>
</protein>
<name>A0AAP8TUE8_SERMA</name>
<gene>
    <name evidence="1" type="ORF">C3R40_22550</name>
</gene>
<dbReference type="EMBL" id="PQGI01000015">
    <property type="protein sequence ID" value="POP14453.1"/>
    <property type="molecule type" value="Genomic_DNA"/>
</dbReference>
<evidence type="ECO:0000313" key="1">
    <source>
        <dbReference type="EMBL" id="POP14453.1"/>
    </source>
</evidence>
<reference evidence="1" key="1">
    <citation type="submission" date="2018-01" db="EMBL/GenBank/DDBJ databases">
        <title>The opportunistic pathogen Serratia marcescens is an overlooked threat to honeybees.</title>
        <authorList>
            <person name="Raymann K."/>
            <person name="Shaffer Z."/>
            <person name="Coon K."/>
            <person name="Salisbury S."/>
            <person name="Moran N.A."/>
        </authorList>
    </citation>
    <scope>NUCLEOTIDE SEQUENCE [LARGE SCALE GENOMIC DNA]</scope>
    <source>
        <strain evidence="1">KZ19</strain>
    </source>
</reference>
<sequence length="64" mass="7096">MPALPPLTPIKMMPWQEPFAAGGGRRQAQSLTGKCVSCQKVAPGFYRIYAMPEMKKSVSIRRCP</sequence>
<comment type="caution">
    <text evidence="1">The sequence shown here is derived from an EMBL/GenBank/DDBJ whole genome shotgun (WGS) entry which is preliminary data.</text>
</comment>
<proteinExistence type="predicted"/>
<organism evidence="1">
    <name type="scientific">Serratia marcescens</name>
    <dbReference type="NCBI Taxonomy" id="615"/>
    <lineage>
        <taxon>Bacteria</taxon>
        <taxon>Pseudomonadati</taxon>
        <taxon>Pseudomonadota</taxon>
        <taxon>Gammaproteobacteria</taxon>
        <taxon>Enterobacterales</taxon>
        <taxon>Yersiniaceae</taxon>
        <taxon>Serratia</taxon>
    </lineage>
</organism>
<accession>A0AAP8TUE8</accession>